<name>A0A2L0UHC0_9MICC</name>
<dbReference type="PRINTS" id="PR00081">
    <property type="entry name" value="GDHRDH"/>
</dbReference>
<dbReference type="PANTHER" id="PTHR44196">
    <property type="entry name" value="DEHYDROGENASE/REDUCTASE SDR FAMILY MEMBER 7B"/>
    <property type="match status" value="1"/>
</dbReference>
<dbReference type="EMBL" id="CP024915">
    <property type="protein sequence ID" value="AUZ88639.1"/>
    <property type="molecule type" value="Genomic_DNA"/>
</dbReference>
<keyword evidence="2" id="KW-0560">Oxidoreductase</keyword>
<dbReference type="GO" id="GO:0016020">
    <property type="term" value="C:membrane"/>
    <property type="evidence" value="ECO:0007669"/>
    <property type="project" value="TreeGrafter"/>
</dbReference>
<dbReference type="PANTHER" id="PTHR44196:SF1">
    <property type="entry name" value="DEHYDROGENASE_REDUCTASE SDR FAMILY MEMBER 7B"/>
    <property type="match status" value="1"/>
</dbReference>
<dbReference type="GO" id="GO:0016491">
    <property type="term" value="F:oxidoreductase activity"/>
    <property type="evidence" value="ECO:0007669"/>
    <property type="project" value="UniProtKB-KW"/>
</dbReference>
<evidence type="ECO:0000313" key="3">
    <source>
        <dbReference type="EMBL" id="AUZ88639.1"/>
    </source>
</evidence>
<dbReference type="Gene3D" id="3.40.50.720">
    <property type="entry name" value="NAD(P)-binding Rossmann-like Domain"/>
    <property type="match status" value="1"/>
</dbReference>
<evidence type="ECO:0000256" key="2">
    <source>
        <dbReference type="ARBA" id="ARBA00023002"/>
    </source>
</evidence>
<accession>A0A2L0UHC0</accession>
<protein>
    <submittedName>
        <fullName evidence="3">Short-chain dehydrogenase</fullName>
    </submittedName>
</protein>
<dbReference type="Proteomes" id="UP000239187">
    <property type="component" value="Chromosome"/>
</dbReference>
<dbReference type="AlphaFoldDB" id="A0A2L0UHC0"/>
<dbReference type="RefSeq" id="WP_208739786.1">
    <property type="nucleotide sequence ID" value="NZ_CP024915.1"/>
</dbReference>
<dbReference type="Pfam" id="PF00106">
    <property type="entry name" value="adh_short"/>
    <property type="match status" value="1"/>
</dbReference>
<organism evidence="3 4">
    <name type="scientific">Arthrobacter agilis</name>
    <dbReference type="NCBI Taxonomy" id="37921"/>
    <lineage>
        <taxon>Bacteria</taxon>
        <taxon>Bacillati</taxon>
        <taxon>Actinomycetota</taxon>
        <taxon>Actinomycetes</taxon>
        <taxon>Micrococcales</taxon>
        <taxon>Micrococcaceae</taxon>
        <taxon>Arthrobacter</taxon>
    </lineage>
</organism>
<dbReference type="SUPFAM" id="SSF51735">
    <property type="entry name" value="NAD(P)-binding Rossmann-fold domains"/>
    <property type="match status" value="1"/>
</dbReference>
<dbReference type="InterPro" id="IPR002347">
    <property type="entry name" value="SDR_fam"/>
</dbReference>
<evidence type="ECO:0000256" key="1">
    <source>
        <dbReference type="ARBA" id="ARBA00006484"/>
    </source>
</evidence>
<reference evidence="3 4" key="1">
    <citation type="submission" date="2017-11" db="EMBL/GenBank/DDBJ databases">
        <title>Draft genome of Arthrobacter agilis strain UMCV2, a plant growth-promoting rhizobacterium and biocontrol capacity of phytopathogenic fungi.</title>
        <authorList>
            <person name="Martinez-Camara R."/>
            <person name="Santoyo G."/>
            <person name="Moreno-Hagelsieb G."/>
            <person name="Valencia-Cantero E."/>
        </authorList>
    </citation>
    <scope>NUCLEOTIDE SEQUENCE [LARGE SCALE GENOMIC DNA]</scope>
    <source>
        <strain evidence="3 4">UMCV2</strain>
    </source>
</reference>
<dbReference type="CDD" id="cd05233">
    <property type="entry name" value="SDR_c"/>
    <property type="match status" value="1"/>
</dbReference>
<gene>
    <name evidence="3" type="ORF">CVO76_14070</name>
</gene>
<sequence length="227" mass="23421">MTELSGSHVLVVGATGVLGAELSRQLAAHGAQLTLTGRSEEKLAQLADELGDAVVGQVAADLGRPTGPGDIAAAVYGRELHGMVFAAGVVAFGPAVEVDDDTLDELLLVNLLGYMRLVRDIAPRLARDSFIAQISAVVAESPTAGMAAYSVTKAGLSAYGKALTLELRRQGVRILDVRPPHTETGLAARPIAGSAPKLPQGKDPVAVAGRIVTAIREGERDLPSSAF</sequence>
<dbReference type="InterPro" id="IPR036291">
    <property type="entry name" value="NAD(P)-bd_dom_sf"/>
</dbReference>
<comment type="similarity">
    <text evidence="1">Belongs to the short-chain dehydrogenases/reductases (SDR) family.</text>
</comment>
<evidence type="ECO:0000313" key="4">
    <source>
        <dbReference type="Proteomes" id="UP000239187"/>
    </source>
</evidence>
<proteinExistence type="inferred from homology"/>